<gene>
    <name evidence="3" type="ORF">FRACA_350029</name>
</gene>
<sequence>MSTRFPPTRADPGAFHQARPPLGRTPWWAPARPAGDAAGATRLPGRWQAGAVQEASRTTSAAPSAADPFVDDPDGRPGLAIKQAEQALMREKTRVLRAFGLSVPQYAAMLSLSRAREGGTSGAQLARRCGVTPQAMASLLAILEGRGLVSRGGSPVHAKVQLAQLTEAGRELVSAADAAAVAVERRLADAFTDAELATLRTLLARATAVLSTYAATDATPISSL</sequence>
<dbReference type="GO" id="GO:0006950">
    <property type="term" value="P:response to stress"/>
    <property type="evidence" value="ECO:0007669"/>
    <property type="project" value="TreeGrafter"/>
</dbReference>
<feature type="domain" description="HTH marR-type" evidence="2">
    <location>
        <begin position="74"/>
        <end position="208"/>
    </location>
</feature>
<organism evidence="3 4">
    <name type="scientific">Frankia canadensis</name>
    <dbReference type="NCBI Taxonomy" id="1836972"/>
    <lineage>
        <taxon>Bacteria</taxon>
        <taxon>Bacillati</taxon>
        <taxon>Actinomycetota</taxon>
        <taxon>Actinomycetes</taxon>
        <taxon>Frankiales</taxon>
        <taxon>Frankiaceae</taxon>
        <taxon>Frankia</taxon>
    </lineage>
</organism>
<feature type="compositionally biased region" description="Low complexity" evidence="1">
    <location>
        <begin position="55"/>
        <end position="66"/>
    </location>
</feature>
<dbReference type="Proteomes" id="UP000234331">
    <property type="component" value="Unassembled WGS sequence"/>
</dbReference>
<dbReference type="PANTHER" id="PTHR33164:SF43">
    <property type="entry name" value="HTH-TYPE TRANSCRIPTIONAL REPRESSOR YETL"/>
    <property type="match status" value="1"/>
</dbReference>
<dbReference type="PANTHER" id="PTHR33164">
    <property type="entry name" value="TRANSCRIPTIONAL REGULATOR, MARR FAMILY"/>
    <property type="match status" value="1"/>
</dbReference>
<evidence type="ECO:0000313" key="3">
    <source>
        <dbReference type="EMBL" id="SNQ49605.1"/>
    </source>
</evidence>
<dbReference type="PROSITE" id="PS50995">
    <property type="entry name" value="HTH_MARR_2"/>
    <property type="match status" value="1"/>
</dbReference>
<dbReference type="InterPro" id="IPR039422">
    <property type="entry name" value="MarR/SlyA-like"/>
</dbReference>
<dbReference type="InterPro" id="IPR036390">
    <property type="entry name" value="WH_DNA-bd_sf"/>
</dbReference>
<dbReference type="Pfam" id="PF12802">
    <property type="entry name" value="MarR_2"/>
    <property type="match status" value="1"/>
</dbReference>
<dbReference type="InterPro" id="IPR036388">
    <property type="entry name" value="WH-like_DNA-bd_sf"/>
</dbReference>
<feature type="region of interest" description="Disordered" evidence="1">
    <location>
        <begin position="1"/>
        <end position="75"/>
    </location>
</feature>
<dbReference type="GO" id="GO:0003700">
    <property type="term" value="F:DNA-binding transcription factor activity"/>
    <property type="evidence" value="ECO:0007669"/>
    <property type="project" value="InterPro"/>
</dbReference>
<dbReference type="SUPFAM" id="SSF46785">
    <property type="entry name" value="Winged helix' DNA-binding domain"/>
    <property type="match status" value="1"/>
</dbReference>
<dbReference type="InterPro" id="IPR000835">
    <property type="entry name" value="HTH_MarR-typ"/>
</dbReference>
<dbReference type="AlphaFoldDB" id="A0A2I2KVB9"/>
<proteinExistence type="predicted"/>
<dbReference type="Gene3D" id="1.10.10.10">
    <property type="entry name" value="Winged helix-like DNA-binding domain superfamily/Winged helix DNA-binding domain"/>
    <property type="match status" value="1"/>
</dbReference>
<evidence type="ECO:0000256" key="1">
    <source>
        <dbReference type="SAM" id="MobiDB-lite"/>
    </source>
</evidence>
<dbReference type="SMART" id="SM00347">
    <property type="entry name" value="HTH_MARR"/>
    <property type="match status" value="1"/>
</dbReference>
<feature type="compositionally biased region" description="Low complexity" evidence="1">
    <location>
        <begin position="26"/>
        <end position="40"/>
    </location>
</feature>
<accession>A0A2I2KVB9</accession>
<keyword evidence="4" id="KW-1185">Reference proteome</keyword>
<evidence type="ECO:0000313" key="4">
    <source>
        <dbReference type="Proteomes" id="UP000234331"/>
    </source>
</evidence>
<protein>
    <submittedName>
        <fullName evidence="3">Transcriptional regulator (Modular protein)</fullName>
    </submittedName>
</protein>
<evidence type="ECO:0000259" key="2">
    <source>
        <dbReference type="PROSITE" id="PS50995"/>
    </source>
</evidence>
<dbReference type="EMBL" id="FZMO01000279">
    <property type="protein sequence ID" value="SNQ49605.1"/>
    <property type="molecule type" value="Genomic_DNA"/>
</dbReference>
<dbReference type="RefSeq" id="WP_243407764.1">
    <property type="nucleotide sequence ID" value="NZ_FZMO01000279.1"/>
</dbReference>
<name>A0A2I2KVB9_9ACTN</name>
<reference evidence="3 4" key="1">
    <citation type="submission" date="2017-06" db="EMBL/GenBank/DDBJ databases">
        <authorList>
            <person name="Kim H.J."/>
            <person name="Triplett B.A."/>
        </authorList>
    </citation>
    <scope>NUCLEOTIDE SEQUENCE [LARGE SCALE GENOMIC DNA]</scope>
    <source>
        <strain evidence="3">FRACA_ARgP5</strain>
    </source>
</reference>